<feature type="region of interest" description="Disordered" evidence="1">
    <location>
        <begin position="695"/>
        <end position="714"/>
    </location>
</feature>
<feature type="compositionally biased region" description="Basic residues" evidence="1">
    <location>
        <begin position="186"/>
        <end position="196"/>
    </location>
</feature>
<dbReference type="OrthoDB" id="6159720at2759"/>
<comment type="caution">
    <text evidence="2">The sequence shown here is derived from an EMBL/GenBank/DDBJ whole genome shotgun (WGS) entry which is preliminary data.</text>
</comment>
<feature type="compositionally biased region" description="Basic and acidic residues" evidence="1">
    <location>
        <begin position="479"/>
        <end position="488"/>
    </location>
</feature>
<feature type="compositionally biased region" description="Basic and acidic residues" evidence="1">
    <location>
        <begin position="373"/>
        <end position="384"/>
    </location>
</feature>
<reference evidence="2" key="1">
    <citation type="journal article" date="2019" name="bioRxiv">
        <title>The Genome of the Zebra Mussel, Dreissena polymorpha: A Resource for Invasive Species Research.</title>
        <authorList>
            <person name="McCartney M.A."/>
            <person name="Auch B."/>
            <person name="Kono T."/>
            <person name="Mallez S."/>
            <person name="Zhang Y."/>
            <person name="Obille A."/>
            <person name="Becker A."/>
            <person name="Abrahante J.E."/>
            <person name="Garbe J."/>
            <person name="Badalamenti J.P."/>
            <person name="Herman A."/>
            <person name="Mangelson H."/>
            <person name="Liachko I."/>
            <person name="Sullivan S."/>
            <person name="Sone E.D."/>
            <person name="Koren S."/>
            <person name="Silverstein K.A.T."/>
            <person name="Beckman K.B."/>
            <person name="Gohl D.M."/>
        </authorList>
    </citation>
    <scope>NUCLEOTIDE SEQUENCE</scope>
    <source>
        <strain evidence="2">Duluth1</strain>
        <tissue evidence="2">Whole animal</tissue>
    </source>
</reference>
<reference evidence="2" key="2">
    <citation type="submission" date="2020-11" db="EMBL/GenBank/DDBJ databases">
        <authorList>
            <person name="McCartney M.A."/>
            <person name="Auch B."/>
            <person name="Kono T."/>
            <person name="Mallez S."/>
            <person name="Becker A."/>
            <person name="Gohl D.M."/>
            <person name="Silverstein K.A.T."/>
            <person name="Koren S."/>
            <person name="Bechman K.B."/>
            <person name="Herman A."/>
            <person name="Abrahante J.E."/>
            <person name="Garbe J."/>
        </authorList>
    </citation>
    <scope>NUCLEOTIDE SEQUENCE</scope>
    <source>
        <strain evidence="2">Duluth1</strain>
        <tissue evidence="2">Whole animal</tissue>
    </source>
</reference>
<evidence type="ECO:0000256" key="1">
    <source>
        <dbReference type="SAM" id="MobiDB-lite"/>
    </source>
</evidence>
<feature type="region of interest" description="Disordered" evidence="1">
    <location>
        <begin position="366"/>
        <end position="452"/>
    </location>
</feature>
<feature type="compositionally biased region" description="Basic and acidic residues" evidence="1">
    <location>
        <begin position="393"/>
        <end position="403"/>
    </location>
</feature>
<proteinExistence type="predicted"/>
<dbReference type="EMBL" id="JAIWYP010000004">
    <property type="protein sequence ID" value="KAH3842098.1"/>
    <property type="molecule type" value="Genomic_DNA"/>
</dbReference>
<feature type="compositionally biased region" description="Basic and acidic residues" evidence="1">
    <location>
        <begin position="252"/>
        <end position="267"/>
    </location>
</feature>
<organism evidence="2 3">
    <name type="scientific">Dreissena polymorpha</name>
    <name type="common">Zebra mussel</name>
    <name type="synonym">Mytilus polymorpha</name>
    <dbReference type="NCBI Taxonomy" id="45954"/>
    <lineage>
        <taxon>Eukaryota</taxon>
        <taxon>Metazoa</taxon>
        <taxon>Spiralia</taxon>
        <taxon>Lophotrochozoa</taxon>
        <taxon>Mollusca</taxon>
        <taxon>Bivalvia</taxon>
        <taxon>Autobranchia</taxon>
        <taxon>Heteroconchia</taxon>
        <taxon>Euheterodonta</taxon>
        <taxon>Imparidentia</taxon>
        <taxon>Neoheterodontei</taxon>
        <taxon>Myida</taxon>
        <taxon>Dreissenoidea</taxon>
        <taxon>Dreissenidae</taxon>
        <taxon>Dreissena</taxon>
    </lineage>
</organism>
<protein>
    <submittedName>
        <fullName evidence="2">Uncharacterized protein</fullName>
    </submittedName>
</protein>
<feature type="compositionally biased region" description="Basic and acidic residues" evidence="1">
    <location>
        <begin position="591"/>
        <end position="624"/>
    </location>
</feature>
<keyword evidence="3" id="KW-1185">Reference proteome</keyword>
<feature type="region of interest" description="Disordered" evidence="1">
    <location>
        <begin position="178"/>
        <end position="287"/>
    </location>
</feature>
<dbReference type="AlphaFoldDB" id="A0A9D4QT26"/>
<name>A0A9D4QT26_DREPO</name>
<accession>A0A9D4QT26</accession>
<gene>
    <name evidence="2" type="ORF">DPMN_115586</name>
</gene>
<feature type="region of interest" description="Disordered" evidence="1">
    <location>
        <begin position="466"/>
        <end position="493"/>
    </location>
</feature>
<feature type="region of interest" description="Disordered" evidence="1">
    <location>
        <begin position="637"/>
        <end position="665"/>
    </location>
</feature>
<dbReference type="Proteomes" id="UP000828390">
    <property type="component" value="Unassembled WGS sequence"/>
</dbReference>
<evidence type="ECO:0000313" key="3">
    <source>
        <dbReference type="Proteomes" id="UP000828390"/>
    </source>
</evidence>
<feature type="region of interest" description="Disordered" evidence="1">
    <location>
        <begin position="562"/>
        <end position="624"/>
    </location>
</feature>
<evidence type="ECO:0000313" key="2">
    <source>
        <dbReference type="EMBL" id="KAH3842098.1"/>
    </source>
</evidence>
<feature type="compositionally biased region" description="Polar residues" evidence="1">
    <location>
        <begin position="562"/>
        <end position="576"/>
    </location>
</feature>
<sequence length="820" mass="94264">MGVRRKKVKFPFDLTKGLADDLYRLRFMRRSELEPNVRHNFRSNVNQLGHQLDIWFKEQLFTIGALNREQEKIFRSQKHLMTESRKSRRRQYEREKEIIREKLRELRTKSLCRKVLRKFRENVILRKIMRGEISPDHLRGPKGNVDFLRVSGNKHLVNGYRNTGTDGHDFVPDVNEQDQAHEAASGKHKSRGKLFKGKTSPLVTLYDPGDQGEDTSNEETRLSSCMHIASNKNDTEVKVKTNSRKGQYWNKSEYEQTKNDGNNVHDKDDDEDVEEEDTTTDEKGDHETLPEVQGLDQRLVSAHGPRMETIPEESDVEIEVDMEDERETKHLRKRVHLNQLNRSISKRNIFDVSDSVPLLPEVTGSQASFVHRPHPETFDKETQTSDKSSNRSGNKDSYRPEKGRCRRRHLTPSPQSSGRRKLVIKLPGSITREDSAKSNSGNFGSDEEDESGTDFAYGFESETWYESSSDSDDAASIHSDTEATDRRTRQLTPGDYSLTLTKYKTTLHRKAENSVSCKPTSHSFPTVTNISANLPAINYHFQVNPFSLKFKERSFYIKSSISDRPTHSAGGNTSRGSSRHSADETSASDRTFAEISKDLRHRQSESGRHSLDADQSKRSGVLMHEHPSIAVFGRKADSTARAELPPPPNTPNTHRAVPTPRRKPRTHLSQVLLAQKMEREREQERIHDIVTSEPVQKYERTKSGKIKPFGSPRVNMHEVPSLKEQYYRDKLLKQERENILKQNVKMKRFIDMFNKESFLTQSGLKLERGQSVILPSSRPMPIVRRLDILPSPTPTLDKHLAVCYSKFTHRTRIHGQSTEK</sequence>
<feature type="compositionally biased region" description="Acidic residues" evidence="1">
    <location>
        <begin position="268"/>
        <end position="279"/>
    </location>
</feature>